<protein>
    <submittedName>
        <fullName evidence="1">Uncharacterized protein</fullName>
    </submittedName>
</protein>
<proteinExistence type="predicted"/>
<gene>
    <name evidence="1" type="ORF">G7Y89_g15592</name>
</gene>
<dbReference type="AlphaFoldDB" id="A0A8H4QKD5"/>
<organism evidence="1 2">
    <name type="scientific">Cudoniella acicularis</name>
    <dbReference type="NCBI Taxonomy" id="354080"/>
    <lineage>
        <taxon>Eukaryota</taxon>
        <taxon>Fungi</taxon>
        <taxon>Dikarya</taxon>
        <taxon>Ascomycota</taxon>
        <taxon>Pezizomycotina</taxon>
        <taxon>Leotiomycetes</taxon>
        <taxon>Helotiales</taxon>
        <taxon>Tricladiaceae</taxon>
        <taxon>Cudoniella</taxon>
    </lineage>
</organism>
<comment type="caution">
    <text evidence="1">The sequence shown here is derived from an EMBL/GenBank/DDBJ whole genome shotgun (WGS) entry which is preliminary data.</text>
</comment>
<name>A0A8H4QKD5_9HELO</name>
<accession>A0A8H4QKD5</accession>
<reference evidence="1 2" key="1">
    <citation type="submission" date="2020-03" db="EMBL/GenBank/DDBJ databases">
        <title>Draft Genome Sequence of Cudoniella acicularis.</title>
        <authorList>
            <person name="Buettner E."/>
            <person name="Kellner H."/>
        </authorList>
    </citation>
    <scope>NUCLEOTIDE SEQUENCE [LARGE SCALE GENOMIC DNA]</scope>
    <source>
        <strain evidence="1 2">DSM 108380</strain>
    </source>
</reference>
<dbReference type="OrthoDB" id="3868858at2759"/>
<dbReference type="Proteomes" id="UP000566819">
    <property type="component" value="Unassembled WGS sequence"/>
</dbReference>
<keyword evidence="2" id="KW-1185">Reference proteome</keyword>
<evidence type="ECO:0000313" key="1">
    <source>
        <dbReference type="EMBL" id="KAF4612498.1"/>
    </source>
</evidence>
<dbReference type="EMBL" id="JAAMPI010002520">
    <property type="protein sequence ID" value="KAF4612498.1"/>
    <property type="molecule type" value="Genomic_DNA"/>
</dbReference>
<evidence type="ECO:0000313" key="2">
    <source>
        <dbReference type="Proteomes" id="UP000566819"/>
    </source>
</evidence>
<sequence>MYINDSFVSSSNEVQIFCHDKPDATPDNPTSCASHSGHIKVERYGGTDNAQATIFCSSWFSLGTLDAIFKGASTGPDKYDISKYDNRALHWVGAMMQLPSINTFNAKLVKYQKLDFPTPIPNVFARSYIRGLEKAKYLGNSTCVQDKLGGYPHKPQVPSSLPSMQNGFVVLADETANGDLPDDLDLDTLQASLD</sequence>